<name>A0A1X7QXQ9_9SACH</name>
<proteinExistence type="predicted"/>
<protein>
    <submittedName>
        <fullName evidence="2">Uncharacterized protein</fullName>
    </submittedName>
</protein>
<accession>A0A1X7QXQ9</accession>
<evidence type="ECO:0000256" key="1">
    <source>
        <dbReference type="SAM" id="MobiDB-lite"/>
    </source>
</evidence>
<organism evidence="2 3">
    <name type="scientific">Maudiozyma saulgeensis</name>
    <dbReference type="NCBI Taxonomy" id="1789683"/>
    <lineage>
        <taxon>Eukaryota</taxon>
        <taxon>Fungi</taxon>
        <taxon>Dikarya</taxon>
        <taxon>Ascomycota</taxon>
        <taxon>Saccharomycotina</taxon>
        <taxon>Saccharomycetes</taxon>
        <taxon>Saccharomycetales</taxon>
        <taxon>Saccharomycetaceae</taxon>
        <taxon>Maudiozyma</taxon>
    </lineage>
</organism>
<reference evidence="2 3" key="1">
    <citation type="submission" date="2017-04" db="EMBL/GenBank/DDBJ databases">
        <authorList>
            <person name="Afonso C.L."/>
            <person name="Miller P.J."/>
            <person name="Scott M.A."/>
            <person name="Spackman E."/>
            <person name="Goraichik I."/>
            <person name="Dimitrov K.M."/>
            <person name="Suarez D.L."/>
            <person name="Swayne D.E."/>
        </authorList>
    </citation>
    <scope>NUCLEOTIDE SEQUENCE [LARGE SCALE GENOMIC DNA]</scope>
</reference>
<dbReference type="AlphaFoldDB" id="A0A1X7QXQ9"/>
<dbReference type="Proteomes" id="UP000196158">
    <property type="component" value="Unassembled WGS sequence"/>
</dbReference>
<keyword evidence="3" id="KW-1185">Reference proteome</keyword>
<gene>
    <name evidence="2" type="ORF">KASA_0Q06479G</name>
</gene>
<dbReference type="EMBL" id="FXLY01000002">
    <property type="protein sequence ID" value="SMN18208.1"/>
    <property type="molecule type" value="Genomic_DNA"/>
</dbReference>
<feature type="compositionally biased region" description="Basic and acidic residues" evidence="1">
    <location>
        <begin position="1"/>
        <end position="13"/>
    </location>
</feature>
<sequence length="292" mass="33142">MVDPSKSGKDKVRSNTFHHFKKLQSEKNPERSNISVSKNGGVPIVFHKFAQDYAGTVVQKDMVENLSMNRTLKEKMEHQEQVLTTNNSHQKISQVNNDVVMGDNNNLVIKLDPRYNANLKTNKIRRHFLRRRHPEIESNNMVKVIDGRINGSISNKNKIKKVSFVNNVGKHTEKTRESVLTATGISTVSEGEIPLNESFSARIPHKKNNSNVMAVHQNGELNVASSKGRNQIKSKISLNEFECFDTYRNKQPNLTGKFISDSKVKLNKSQPKPPVINGYSTYTFKVNLKDQK</sequence>
<evidence type="ECO:0000313" key="3">
    <source>
        <dbReference type="Proteomes" id="UP000196158"/>
    </source>
</evidence>
<evidence type="ECO:0000313" key="2">
    <source>
        <dbReference type="EMBL" id="SMN18208.1"/>
    </source>
</evidence>
<feature type="region of interest" description="Disordered" evidence="1">
    <location>
        <begin position="1"/>
        <end position="36"/>
    </location>
</feature>
<dbReference type="OrthoDB" id="4069442at2759"/>